<keyword evidence="2" id="KW-1277">Toxin-antitoxin system</keyword>
<name>A0ABS4BJ26_9HYPH</name>
<dbReference type="EMBL" id="JAGJCF010000010">
    <property type="protein sequence ID" value="MBP0616773.1"/>
    <property type="molecule type" value="Genomic_DNA"/>
</dbReference>
<organism evidence="3 4">
    <name type="scientific">Jiella mangrovi</name>
    <dbReference type="NCBI Taxonomy" id="2821407"/>
    <lineage>
        <taxon>Bacteria</taxon>
        <taxon>Pseudomonadati</taxon>
        <taxon>Pseudomonadota</taxon>
        <taxon>Alphaproteobacteria</taxon>
        <taxon>Hyphomicrobiales</taxon>
        <taxon>Aurantimonadaceae</taxon>
        <taxon>Jiella</taxon>
    </lineage>
</organism>
<comment type="similarity">
    <text evidence="1">Belongs to the RelE toxin family.</text>
</comment>
<evidence type="ECO:0000313" key="4">
    <source>
        <dbReference type="Proteomes" id="UP000678276"/>
    </source>
</evidence>
<evidence type="ECO:0000256" key="2">
    <source>
        <dbReference type="ARBA" id="ARBA00022649"/>
    </source>
</evidence>
<dbReference type="InterPro" id="IPR051803">
    <property type="entry name" value="TA_system_RelE-like_toxin"/>
</dbReference>
<dbReference type="Gene3D" id="3.30.2310.20">
    <property type="entry name" value="RelE-like"/>
    <property type="match status" value="1"/>
</dbReference>
<dbReference type="RefSeq" id="WP_209595259.1">
    <property type="nucleotide sequence ID" value="NZ_JAGJCF010000010.1"/>
</dbReference>
<evidence type="ECO:0000313" key="3">
    <source>
        <dbReference type="EMBL" id="MBP0616773.1"/>
    </source>
</evidence>
<protein>
    <submittedName>
        <fullName evidence="3">Type II toxin-antitoxin system RelE/ParE family toxin</fullName>
    </submittedName>
</protein>
<dbReference type="PANTHER" id="PTHR33755">
    <property type="entry name" value="TOXIN PARE1-RELATED"/>
    <property type="match status" value="1"/>
</dbReference>
<dbReference type="Pfam" id="PF05016">
    <property type="entry name" value="ParE_toxin"/>
    <property type="match status" value="1"/>
</dbReference>
<evidence type="ECO:0000256" key="1">
    <source>
        <dbReference type="ARBA" id="ARBA00006226"/>
    </source>
</evidence>
<reference evidence="3 4" key="1">
    <citation type="submission" date="2021-04" db="EMBL/GenBank/DDBJ databases">
        <title>Whole genome sequence of Jiella sp. KSK16Y-1.</title>
        <authorList>
            <person name="Tuo L."/>
        </authorList>
    </citation>
    <scope>NUCLEOTIDE SEQUENCE [LARGE SCALE GENOMIC DNA]</scope>
    <source>
        <strain evidence="3 4">KSK16Y-1</strain>
    </source>
</reference>
<accession>A0ABS4BJ26</accession>
<sequence length="93" mass="10429">MKLRYTTTALRQIDDALAYVADHSPQGASNLRKRLVSVLALLQDHPLAGQATSRPQARRVVLAPYPYVLFYRIGSGEIVVTRFRHAARKNRVG</sequence>
<keyword evidence="4" id="KW-1185">Reference proteome</keyword>
<comment type="caution">
    <text evidence="3">The sequence shown here is derived from an EMBL/GenBank/DDBJ whole genome shotgun (WGS) entry which is preliminary data.</text>
</comment>
<proteinExistence type="inferred from homology"/>
<dbReference type="InterPro" id="IPR035093">
    <property type="entry name" value="RelE/ParE_toxin_dom_sf"/>
</dbReference>
<gene>
    <name evidence="3" type="ORF">J6595_14380</name>
</gene>
<dbReference type="InterPro" id="IPR007712">
    <property type="entry name" value="RelE/ParE_toxin"/>
</dbReference>
<dbReference type="Proteomes" id="UP000678276">
    <property type="component" value="Unassembled WGS sequence"/>
</dbReference>